<dbReference type="EC" id="1.1.1.-" evidence="6"/>
<dbReference type="PANTHER" id="PTHR43150">
    <property type="entry name" value="HYPERKINETIC, ISOFORM M"/>
    <property type="match status" value="1"/>
</dbReference>
<keyword evidence="2" id="KW-0521">NADP</keyword>
<dbReference type="Proteomes" id="UP000051887">
    <property type="component" value="Unassembled WGS sequence"/>
</dbReference>
<dbReference type="CDD" id="cd19150">
    <property type="entry name" value="AKR_AKR14A1"/>
    <property type="match status" value="1"/>
</dbReference>
<comment type="similarity">
    <text evidence="1">Belongs to the shaker potassium channel beta subunit family.</text>
</comment>
<dbReference type="EMBL" id="CYSB01000036">
    <property type="protein sequence ID" value="CUH68915.1"/>
    <property type="molecule type" value="Genomic_DNA"/>
</dbReference>
<dbReference type="Proteomes" id="UP000051086">
    <property type="component" value="Unassembled WGS sequence"/>
</dbReference>
<dbReference type="GO" id="GO:0016616">
    <property type="term" value="F:oxidoreductase activity, acting on the CH-OH group of donors, NAD or NADP as acceptor"/>
    <property type="evidence" value="ECO:0007669"/>
    <property type="project" value="InterPro"/>
</dbReference>
<evidence type="ECO:0000313" key="6">
    <source>
        <dbReference type="EMBL" id="CUH71447.1"/>
    </source>
</evidence>
<evidence type="ECO:0000256" key="1">
    <source>
        <dbReference type="ARBA" id="ARBA00006515"/>
    </source>
</evidence>
<keyword evidence="7" id="KW-1185">Reference proteome</keyword>
<evidence type="ECO:0000313" key="7">
    <source>
        <dbReference type="Proteomes" id="UP000051086"/>
    </source>
</evidence>
<dbReference type="InterPro" id="IPR023210">
    <property type="entry name" value="NADP_OxRdtase_dom"/>
</dbReference>
<dbReference type="PRINTS" id="PR01577">
    <property type="entry name" value="KCNABCHANNEL"/>
</dbReference>
<dbReference type="SUPFAM" id="SSF51430">
    <property type="entry name" value="NAD(P)-linked oxidoreductase"/>
    <property type="match status" value="1"/>
</dbReference>
<dbReference type="EMBL" id="CYSC01000020">
    <property type="protein sequence ID" value="CUH71447.1"/>
    <property type="molecule type" value="Genomic_DNA"/>
</dbReference>
<dbReference type="PANTHER" id="PTHR43150:SF4">
    <property type="entry name" value="L-GLYCERALDEHYDE 3-PHOSPHATE REDUCTASE"/>
    <property type="match status" value="1"/>
</dbReference>
<evidence type="ECO:0000256" key="3">
    <source>
        <dbReference type="ARBA" id="ARBA00023002"/>
    </source>
</evidence>
<name>A0A0N7LXB6_9RHOB</name>
<dbReference type="InterPro" id="IPR005399">
    <property type="entry name" value="K_chnl_volt-dep_bsu_KCNAB-rel"/>
</dbReference>
<dbReference type="Gene3D" id="3.20.20.100">
    <property type="entry name" value="NADP-dependent oxidoreductase domain"/>
    <property type="match status" value="1"/>
</dbReference>
<dbReference type="InterPro" id="IPR047628">
    <property type="entry name" value="GAP_reductase"/>
</dbReference>
<feature type="domain" description="NADP-dependent oxidoreductase" evidence="4">
    <location>
        <begin position="31"/>
        <end position="329"/>
    </location>
</feature>
<sequence length="351" mass="38617">MTSPVWKASDTRYDTMSYRRCGRSGLKLPAISLGLWHNFGDDTPHQSKRDMVRTAFDLGITHFDLANNYGPEPGSAELAFGELLKTDLAPYRDELIISSKAGYDMWPGPYGEWGSRKYLIASCDQSLKRMGLDYVDIFYSHRFDPETPLEETMMALDHIVKSGRALYVGISSYNAQRTREAAAILKDLGTPCLIHQPSYSMLNRWVEEDGLLDTLGDTGMGSIVFSPLAQGMLTGKYLKGIPEGSRATQGKSLLDGFINDETLANIRALNGIAENRGQTLAQMALAWVLRDDRVTSALIGASRPGQIEDCAKAVENLTFTTDELAEIDRYAKDAAINLWAASSEYAGSGDA</sequence>
<gene>
    <name evidence="6" type="primary">gpr</name>
    <name evidence="5" type="ORF">TL5118_02874</name>
    <name evidence="6" type="ORF">TL5120_01233</name>
</gene>
<dbReference type="NCBIfam" id="NF007388">
    <property type="entry name" value="PRK09912.1"/>
    <property type="match status" value="1"/>
</dbReference>
<accession>A0A0N7LXB6</accession>
<evidence type="ECO:0000313" key="5">
    <source>
        <dbReference type="EMBL" id="CUH68915.1"/>
    </source>
</evidence>
<protein>
    <submittedName>
        <fullName evidence="6">L-glyceraldehyde 3-phosphate reductase</fullName>
        <ecNumber evidence="6">1.1.1.-</ecNumber>
    </submittedName>
</protein>
<dbReference type="Pfam" id="PF00248">
    <property type="entry name" value="Aldo_ket_red"/>
    <property type="match status" value="1"/>
</dbReference>
<reference evidence="6 8" key="2">
    <citation type="submission" date="2015-09" db="EMBL/GenBank/DDBJ databases">
        <authorList>
            <consortium name="Swine Surveillance"/>
        </authorList>
    </citation>
    <scope>NUCLEOTIDE SEQUENCE [LARGE SCALE GENOMIC DNA]</scope>
    <source>
        <strain evidence="6 8">5120</strain>
    </source>
</reference>
<evidence type="ECO:0000259" key="4">
    <source>
        <dbReference type="Pfam" id="PF00248"/>
    </source>
</evidence>
<proteinExistence type="inferred from homology"/>
<keyword evidence="3 6" id="KW-0560">Oxidoreductase</keyword>
<dbReference type="RefSeq" id="WP_058242752.1">
    <property type="nucleotide sequence ID" value="NZ_CYSB01000036.1"/>
</dbReference>
<organism evidence="6 8">
    <name type="scientific">Thalassovita autumnalis</name>
    <dbReference type="NCBI Taxonomy" id="2072972"/>
    <lineage>
        <taxon>Bacteria</taxon>
        <taxon>Pseudomonadati</taxon>
        <taxon>Pseudomonadota</taxon>
        <taxon>Alphaproteobacteria</taxon>
        <taxon>Rhodobacterales</taxon>
        <taxon>Roseobacteraceae</taxon>
        <taxon>Thalassovita</taxon>
    </lineage>
</organism>
<evidence type="ECO:0000256" key="2">
    <source>
        <dbReference type="ARBA" id="ARBA00022857"/>
    </source>
</evidence>
<dbReference type="AlphaFoldDB" id="A0A0N7LXB6"/>
<dbReference type="InterPro" id="IPR036812">
    <property type="entry name" value="NAD(P)_OxRdtase_dom_sf"/>
</dbReference>
<dbReference type="OrthoDB" id="9803483at2"/>
<reference evidence="5 7" key="1">
    <citation type="submission" date="2015-09" db="EMBL/GenBank/DDBJ databases">
        <authorList>
            <person name="Rodrigo-Torres L."/>
            <person name="Arahal D.R."/>
        </authorList>
    </citation>
    <scope>NUCLEOTIDE SEQUENCE [LARGE SCALE GENOMIC DNA]</scope>
    <source>
        <strain evidence="5 7">CECT 5118</strain>
    </source>
</reference>
<dbReference type="GO" id="GO:0051596">
    <property type="term" value="P:methylglyoxal catabolic process"/>
    <property type="evidence" value="ECO:0007669"/>
    <property type="project" value="InterPro"/>
</dbReference>
<evidence type="ECO:0000313" key="8">
    <source>
        <dbReference type="Proteomes" id="UP000051887"/>
    </source>
</evidence>